<dbReference type="EMBL" id="JANBPK010000895">
    <property type="protein sequence ID" value="KAJ2929126.1"/>
    <property type="molecule type" value="Genomic_DNA"/>
</dbReference>
<proteinExistence type="predicted"/>
<sequence length="173" mass="19940">MVVFQGQYPARELFAYENPEKIAQEIARIRSNTELEDFKRIDSAPVRQTAITNLYSEEQQAIYQEKIREMEGDHALNQLEFPDLLVRALQDICDRNCLGSVSLAVMYAFRKPSDDLEHRIVYAGHNPKTKTPIKTRLHSHDELLKSWAQHSNTVLPCMAKSSISLIRRLPAYP</sequence>
<comment type="caution">
    <text evidence="1">The sequence shown here is derived from an EMBL/GenBank/DDBJ whole genome shotgun (WGS) entry which is preliminary data.</text>
</comment>
<gene>
    <name evidence="1" type="ORF">H1R20_g7972</name>
</gene>
<dbReference type="OrthoDB" id="3063186at2759"/>
<evidence type="ECO:0000313" key="2">
    <source>
        <dbReference type="Proteomes" id="UP001140091"/>
    </source>
</evidence>
<keyword evidence="2" id="KW-1185">Reference proteome</keyword>
<organism evidence="1 2">
    <name type="scientific">Candolleomyces eurysporus</name>
    <dbReference type="NCBI Taxonomy" id="2828524"/>
    <lineage>
        <taxon>Eukaryota</taxon>
        <taxon>Fungi</taxon>
        <taxon>Dikarya</taxon>
        <taxon>Basidiomycota</taxon>
        <taxon>Agaricomycotina</taxon>
        <taxon>Agaricomycetes</taxon>
        <taxon>Agaricomycetidae</taxon>
        <taxon>Agaricales</taxon>
        <taxon>Agaricineae</taxon>
        <taxon>Psathyrellaceae</taxon>
        <taxon>Candolleomyces</taxon>
    </lineage>
</organism>
<reference evidence="1" key="1">
    <citation type="submission" date="2022-06" db="EMBL/GenBank/DDBJ databases">
        <title>Genome Sequence of Candolleomyces eurysporus.</title>
        <authorList>
            <person name="Buettner E."/>
        </authorList>
    </citation>
    <scope>NUCLEOTIDE SEQUENCE</scope>
    <source>
        <strain evidence="1">VTCC 930004</strain>
    </source>
</reference>
<protein>
    <submittedName>
        <fullName evidence="1">Uncharacterized protein</fullName>
    </submittedName>
</protein>
<accession>A0A9W8J4S2</accession>
<feature type="non-terminal residue" evidence="1">
    <location>
        <position position="173"/>
    </location>
</feature>
<dbReference type="Proteomes" id="UP001140091">
    <property type="component" value="Unassembled WGS sequence"/>
</dbReference>
<dbReference type="AlphaFoldDB" id="A0A9W8J4S2"/>
<evidence type="ECO:0000313" key="1">
    <source>
        <dbReference type="EMBL" id="KAJ2929126.1"/>
    </source>
</evidence>
<name>A0A9W8J4S2_9AGAR</name>